<name>A0A3M7TX61_9BACI</name>
<keyword evidence="1" id="KW-0732">Signal</keyword>
<proteinExistence type="predicted"/>
<reference evidence="2 3" key="1">
    <citation type="submission" date="2018-10" db="EMBL/GenBank/DDBJ databases">
        <title>Bacillus Keqinensis sp. nov., a moderately halophilic bacterium isolated from a saline-alkaline lake.</title>
        <authorList>
            <person name="Wang H."/>
        </authorList>
    </citation>
    <scope>NUCLEOTIDE SEQUENCE [LARGE SCALE GENOMIC DNA]</scope>
    <source>
        <strain evidence="2 3">KQ-3</strain>
    </source>
</reference>
<protein>
    <submittedName>
        <fullName evidence="2">Uncharacterized protein</fullName>
    </submittedName>
</protein>
<accession>A0A3M7TX61</accession>
<dbReference type="OrthoDB" id="2871307at2"/>
<gene>
    <name evidence="2" type="ORF">EBO34_03340</name>
</gene>
<dbReference type="RefSeq" id="WP_122896527.1">
    <property type="nucleotide sequence ID" value="NZ_RHIB01000001.1"/>
</dbReference>
<dbReference type="AlphaFoldDB" id="A0A3M7TX61"/>
<organism evidence="2 3">
    <name type="scientific">Alteribacter keqinensis</name>
    <dbReference type="NCBI Taxonomy" id="2483800"/>
    <lineage>
        <taxon>Bacteria</taxon>
        <taxon>Bacillati</taxon>
        <taxon>Bacillota</taxon>
        <taxon>Bacilli</taxon>
        <taxon>Bacillales</taxon>
        <taxon>Bacillaceae</taxon>
        <taxon>Alteribacter</taxon>
    </lineage>
</organism>
<evidence type="ECO:0000313" key="3">
    <source>
        <dbReference type="Proteomes" id="UP000278746"/>
    </source>
</evidence>
<evidence type="ECO:0000256" key="1">
    <source>
        <dbReference type="SAM" id="SignalP"/>
    </source>
</evidence>
<comment type="caution">
    <text evidence="2">The sequence shown here is derived from an EMBL/GenBank/DDBJ whole genome shotgun (WGS) entry which is preliminary data.</text>
</comment>
<keyword evidence="3" id="KW-1185">Reference proteome</keyword>
<feature type="signal peptide" evidence="1">
    <location>
        <begin position="1"/>
        <end position="25"/>
    </location>
</feature>
<feature type="chain" id="PRO_5018104681" evidence="1">
    <location>
        <begin position="26"/>
        <end position="157"/>
    </location>
</feature>
<dbReference type="Proteomes" id="UP000278746">
    <property type="component" value="Unassembled WGS sequence"/>
</dbReference>
<sequence length="157" mass="18869">MNRVVSLMMIIIIAFSLISPMNTSAEEPSPAVKRDNHENNVYHQYYLRHDALRPHFNFYYDLLIDRYQPELKEEWRLIVNERESLIKKYKELKKEGKLKDHVQKGEAWKEKHEMVQESFLKAVKERNDEAIKDVLPDLLALQKEMNDYLKNHVKTEQ</sequence>
<dbReference type="EMBL" id="RHIB01000001">
    <property type="protein sequence ID" value="RNA69005.1"/>
    <property type="molecule type" value="Genomic_DNA"/>
</dbReference>
<evidence type="ECO:0000313" key="2">
    <source>
        <dbReference type="EMBL" id="RNA69005.1"/>
    </source>
</evidence>